<dbReference type="Pfam" id="PF09976">
    <property type="entry name" value="TPR_21"/>
    <property type="match status" value="1"/>
</dbReference>
<feature type="domain" description="Ancillary SecYEG translocon subunit/Cell division coordinator CpoB TPR" evidence="10">
    <location>
        <begin position="15"/>
        <end position="208"/>
    </location>
</feature>
<dbReference type="RefSeq" id="WP_066590651.1">
    <property type="nucleotide sequence ID" value="NZ_CAJTBZ010000001.1"/>
</dbReference>
<organism evidence="11 12">
    <name type="scientific">Turicimonas muris</name>
    <dbReference type="NCBI Taxonomy" id="1796652"/>
    <lineage>
        <taxon>Bacteria</taxon>
        <taxon>Pseudomonadati</taxon>
        <taxon>Pseudomonadota</taxon>
        <taxon>Betaproteobacteria</taxon>
        <taxon>Burkholderiales</taxon>
        <taxon>Sutterellaceae</taxon>
        <taxon>Turicimonas</taxon>
    </lineage>
</organism>
<evidence type="ECO:0000256" key="2">
    <source>
        <dbReference type="ARBA" id="ARBA00022475"/>
    </source>
</evidence>
<dbReference type="EMBL" id="NHMP01000001">
    <property type="protein sequence ID" value="OXE50817.1"/>
    <property type="molecule type" value="Genomic_DNA"/>
</dbReference>
<dbReference type="PIRSF" id="PIRSF006170">
    <property type="entry name" value="YfgM"/>
    <property type="match status" value="1"/>
</dbReference>
<gene>
    <name evidence="11" type="ORF">ADH67_00500</name>
</gene>
<dbReference type="Proteomes" id="UP000214610">
    <property type="component" value="Unassembled WGS sequence"/>
</dbReference>
<dbReference type="InterPro" id="IPR011990">
    <property type="entry name" value="TPR-like_helical_dom_sf"/>
</dbReference>
<dbReference type="GeneID" id="78363002"/>
<dbReference type="AlphaFoldDB" id="A0A227KSL0"/>
<dbReference type="GO" id="GO:0005886">
    <property type="term" value="C:plasma membrane"/>
    <property type="evidence" value="ECO:0007669"/>
    <property type="project" value="UniProtKB-SubCell"/>
</dbReference>
<proteinExistence type="inferred from homology"/>
<evidence type="ECO:0000313" key="12">
    <source>
        <dbReference type="Proteomes" id="UP000214610"/>
    </source>
</evidence>
<comment type="caution">
    <text evidence="11">The sequence shown here is derived from an EMBL/GenBank/DDBJ whole genome shotgun (WGS) entry which is preliminary data.</text>
</comment>
<evidence type="ECO:0000256" key="8">
    <source>
        <dbReference type="ARBA" id="ARBA00024235"/>
    </source>
</evidence>
<comment type="similarity">
    <text evidence="7">Belongs to the YfgM family.</text>
</comment>
<feature type="transmembrane region" description="Helical" evidence="9">
    <location>
        <begin position="20"/>
        <end position="39"/>
    </location>
</feature>
<dbReference type="PANTHER" id="PTHR38035:SF1">
    <property type="entry name" value="ANCILLARY SECYEG TRANSLOCON SUBUNIT"/>
    <property type="match status" value="1"/>
</dbReference>
<evidence type="ECO:0000259" key="10">
    <source>
        <dbReference type="Pfam" id="PF09976"/>
    </source>
</evidence>
<keyword evidence="2" id="KW-1003">Cell membrane</keyword>
<dbReference type="GO" id="GO:0044877">
    <property type="term" value="F:protein-containing complex binding"/>
    <property type="evidence" value="ECO:0007669"/>
    <property type="project" value="InterPro"/>
</dbReference>
<dbReference type="InterPro" id="IPR018704">
    <property type="entry name" value="SecYEG/CpoB_TPR"/>
</dbReference>
<evidence type="ECO:0000256" key="5">
    <source>
        <dbReference type="ARBA" id="ARBA00023136"/>
    </source>
</evidence>
<evidence type="ECO:0000256" key="7">
    <source>
        <dbReference type="ARBA" id="ARBA00024197"/>
    </source>
</evidence>
<comment type="subcellular location">
    <subcellularLocation>
        <location evidence="1">Cell membrane</location>
        <topology evidence="1">Single-pass type II membrane protein</topology>
    </subcellularLocation>
</comment>
<reference evidence="12" key="1">
    <citation type="submission" date="2017-05" db="EMBL/GenBank/DDBJ databases">
        <title>Improved OligoMM genomes.</title>
        <authorList>
            <person name="Garzetti D."/>
        </authorList>
    </citation>
    <scope>NUCLEOTIDE SEQUENCE [LARGE SCALE GENOMIC DNA]</scope>
    <source>
        <strain evidence="12">YL45</strain>
    </source>
</reference>
<evidence type="ECO:0000256" key="9">
    <source>
        <dbReference type="SAM" id="Phobius"/>
    </source>
</evidence>
<dbReference type="Gene3D" id="1.25.40.10">
    <property type="entry name" value="Tetratricopeptide repeat domain"/>
    <property type="match status" value="1"/>
</dbReference>
<keyword evidence="12" id="KW-1185">Reference proteome</keyword>
<dbReference type="InterPro" id="IPR026039">
    <property type="entry name" value="YfgM"/>
</dbReference>
<keyword evidence="4 9" id="KW-1133">Transmembrane helix</keyword>
<evidence type="ECO:0000256" key="4">
    <source>
        <dbReference type="ARBA" id="ARBA00022989"/>
    </source>
</evidence>
<sequence>MAYDLEEQESLSEIKAWWEKWGTLILTIVTVACLAAAGMRGWQWYQMKQSADAGSLYSLMIQANNNKDQPRVQNIALKLQEDYDGTAFAGMGALLAAYTAEQHNKAGEAIKDLQWVIDSKDYPELQTVAAVRLAGIYIDQGSYEQALNLLNSIKNPDAEKALVEDRKGDAYIAMGNKEKAKECWTEALRACTTTNPLAKIIEIKLQAL</sequence>
<evidence type="ECO:0000256" key="3">
    <source>
        <dbReference type="ARBA" id="ARBA00022692"/>
    </source>
</evidence>
<evidence type="ECO:0000256" key="6">
    <source>
        <dbReference type="ARBA" id="ARBA00023186"/>
    </source>
</evidence>
<dbReference type="PANTHER" id="PTHR38035">
    <property type="entry name" value="UPF0070 PROTEIN YFGM"/>
    <property type="match status" value="1"/>
</dbReference>
<keyword evidence="5 9" id="KW-0472">Membrane</keyword>
<keyword evidence="6" id="KW-0143">Chaperone</keyword>
<evidence type="ECO:0000256" key="1">
    <source>
        <dbReference type="ARBA" id="ARBA00004401"/>
    </source>
</evidence>
<accession>A0A227KSL0</accession>
<protein>
    <recommendedName>
        <fullName evidence="8">Ancillary SecYEG translocon subunit</fullName>
    </recommendedName>
</protein>
<keyword evidence="3 9" id="KW-0812">Transmembrane</keyword>
<evidence type="ECO:0000313" key="11">
    <source>
        <dbReference type="EMBL" id="OXE50817.1"/>
    </source>
</evidence>
<name>A0A227KSL0_9BURK</name>
<dbReference type="SUPFAM" id="SSF48452">
    <property type="entry name" value="TPR-like"/>
    <property type="match status" value="1"/>
</dbReference>